<evidence type="ECO:0000313" key="1">
    <source>
        <dbReference type="EMBL" id="VEU40030.1"/>
    </source>
</evidence>
<dbReference type="OrthoDB" id="10376857at2759"/>
<evidence type="ECO:0000313" key="2">
    <source>
        <dbReference type="Proteomes" id="UP000291116"/>
    </source>
</evidence>
<organism evidence="1 2">
    <name type="scientific">Pseudo-nitzschia multistriata</name>
    <dbReference type="NCBI Taxonomy" id="183589"/>
    <lineage>
        <taxon>Eukaryota</taxon>
        <taxon>Sar</taxon>
        <taxon>Stramenopiles</taxon>
        <taxon>Ochrophyta</taxon>
        <taxon>Bacillariophyta</taxon>
        <taxon>Bacillariophyceae</taxon>
        <taxon>Bacillariophycidae</taxon>
        <taxon>Bacillariales</taxon>
        <taxon>Bacillariaceae</taxon>
        <taxon>Pseudo-nitzschia</taxon>
    </lineage>
</organism>
<dbReference type="InterPro" id="IPR016181">
    <property type="entry name" value="Acyl_CoA_acyltransferase"/>
</dbReference>
<gene>
    <name evidence="1" type="ORF">PSNMU_V1.4_AUG-EV-PASAV3_0069010</name>
</gene>
<name>A0A448ZDE7_9STRA</name>
<evidence type="ECO:0008006" key="3">
    <source>
        <dbReference type="Google" id="ProtNLM"/>
    </source>
</evidence>
<dbReference type="Gene3D" id="3.40.630.30">
    <property type="match status" value="1"/>
</dbReference>
<sequence length="185" mass="21567">MGQYDMEQVGITYKVAWQKNDEIMMKDACKIWKEMGLIKEEGMGMPRAKLLSVVAYEGDKMVGLSTLTVAMQQQVFAKACHFRCVVRPEYRRRHIATEMAIRSLALSEEWSEQNPSYKVLAFVIRVETQDLTMKCYEPVWNNKMNFIGYSAEGLPLYLRWFKHATFGNPNEDPDFTFYPNRPGRI</sequence>
<reference evidence="1 2" key="1">
    <citation type="submission" date="2019-01" db="EMBL/GenBank/DDBJ databases">
        <authorList>
            <person name="Ferrante I. M."/>
        </authorList>
    </citation>
    <scope>NUCLEOTIDE SEQUENCE [LARGE SCALE GENOMIC DNA]</scope>
    <source>
        <strain evidence="1 2">B856</strain>
    </source>
</reference>
<dbReference type="AlphaFoldDB" id="A0A448ZDE7"/>
<keyword evidence="2" id="KW-1185">Reference proteome</keyword>
<accession>A0A448ZDE7</accession>
<dbReference type="EMBL" id="CAACVS010000252">
    <property type="protein sequence ID" value="VEU40030.1"/>
    <property type="molecule type" value="Genomic_DNA"/>
</dbReference>
<protein>
    <recommendedName>
        <fullName evidence="3">N-acetyltransferase domain-containing protein</fullName>
    </recommendedName>
</protein>
<dbReference type="Proteomes" id="UP000291116">
    <property type="component" value="Unassembled WGS sequence"/>
</dbReference>
<proteinExistence type="predicted"/>
<dbReference type="SUPFAM" id="SSF55729">
    <property type="entry name" value="Acyl-CoA N-acyltransferases (Nat)"/>
    <property type="match status" value="1"/>
</dbReference>